<evidence type="ECO:0000256" key="1">
    <source>
        <dbReference type="SAM" id="Phobius"/>
    </source>
</evidence>
<dbReference type="AlphaFoldDB" id="A0A831VTC9"/>
<sequence length="73" mass="8209">MTHSFQSVEILSALFSFSFAAKQYARKQSQNLIRYTGLCADCLGIVVVSIVILWIAQRCGPGKYQRRLSRPKG</sequence>
<keyword evidence="1" id="KW-0812">Transmembrane</keyword>
<evidence type="ECO:0000313" key="2">
    <source>
        <dbReference type="EMBL" id="HEA19384.1"/>
    </source>
</evidence>
<gene>
    <name evidence="2" type="ORF">ENH87_00485</name>
</gene>
<keyword evidence="1" id="KW-1133">Transmembrane helix</keyword>
<protein>
    <submittedName>
        <fullName evidence="2">Uncharacterized protein</fullName>
    </submittedName>
</protein>
<dbReference type="EMBL" id="DRGL01000003">
    <property type="protein sequence ID" value="HEA19384.1"/>
    <property type="molecule type" value="Genomic_DNA"/>
</dbReference>
<organism evidence="2">
    <name type="scientific">Pricia antarctica</name>
    <dbReference type="NCBI Taxonomy" id="641691"/>
    <lineage>
        <taxon>Bacteria</taxon>
        <taxon>Pseudomonadati</taxon>
        <taxon>Bacteroidota</taxon>
        <taxon>Flavobacteriia</taxon>
        <taxon>Flavobacteriales</taxon>
        <taxon>Flavobacteriaceae</taxon>
        <taxon>Pricia</taxon>
    </lineage>
</organism>
<proteinExistence type="predicted"/>
<reference evidence="2" key="1">
    <citation type="journal article" date="2020" name="mSystems">
        <title>Genome- and Community-Level Interaction Insights into Carbon Utilization and Element Cycling Functions of Hydrothermarchaeota in Hydrothermal Sediment.</title>
        <authorList>
            <person name="Zhou Z."/>
            <person name="Liu Y."/>
            <person name="Xu W."/>
            <person name="Pan J."/>
            <person name="Luo Z.H."/>
            <person name="Li M."/>
        </authorList>
    </citation>
    <scope>NUCLEOTIDE SEQUENCE [LARGE SCALE GENOMIC DNA]</scope>
    <source>
        <strain evidence="2">HyVt-345</strain>
    </source>
</reference>
<comment type="caution">
    <text evidence="2">The sequence shown here is derived from an EMBL/GenBank/DDBJ whole genome shotgun (WGS) entry which is preliminary data.</text>
</comment>
<keyword evidence="1" id="KW-0472">Membrane</keyword>
<dbReference type="Proteomes" id="UP000886191">
    <property type="component" value="Unassembled WGS sequence"/>
</dbReference>
<feature type="transmembrane region" description="Helical" evidence="1">
    <location>
        <begin position="35"/>
        <end position="56"/>
    </location>
</feature>
<accession>A0A831VTC9</accession>
<name>A0A831VTC9_9FLAO</name>